<dbReference type="SMART" id="SM00752">
    <property type="entry name" value="HTTM"/>
    <property type="match status" value="1"/>
</dbReference>
<protein>
    <submittedName>
        <fullName evidence="8">DoxX family protein</fullName>
    </submittedName>
</protein>
<name>A0A9K3KY79_9STRA</name>
<feature type="region of interest" description="Disordered" evidence="5">
    <location>
        <begin position="699"/>
        <end position="737"/>
    </location>
</feature>
<accession>A0A9K3KY79</accession>
<feature type="compositionally biased region" description="Polar residues" evidence="5">
    <location>
        <begin position="1"/>
        <end position="11"/>
    </location>
</feature>
<keyword evidence="4 6" id="KW-0472">Membrane</keyword>
<feature type="transmembrane region" description="Helical" evidence="6">
    <location>
        <begin position="285"/>
        <end position="304"/>
    </location>
</feature>
<keyword evidence="2 6" id="KW-0812">Transmembrane</keyword>
<evidence type="ECO:0000259" key="7">
    <source>
        <dbReference type="SMART" id="SM00752"/>
    </source>
</evidence>
<feature type="transmembrane region" description="Helical" evidence="6">
    <location>
        <begin position="463"/>
        <end position="479"/>
    </location>
</feature>
<dbReference type="GO" id="GO:0012505">
    <property type="term" value="C:endomembrane system"/>
    <property type="evidence" value="ECO:0007669"/>
    <property type="project" value="UniProtKB-SubCell"/>
</dbReference>
<comment type="caution">
    <text evidence="8">The sequence shown here is derived from an EMBL/GenBank/DDBJ whole genome shotgun (WGS) entry which is preliminary data.</text>
</comment>
<dbReference type="AlphaFoldDB" id="A0A9K3KY79"/>
<dbReference type="EMBL" id="JAGRRH010000018">
    <property type="protein sequence ID" value="KAG7351330.1"/>
    <property type="molecule type" value="Genomic_DNA"/>
</dbReference>
<feature type="region of interest" description="Disordered" evidence="5">
    <location>
        <begin position="414"/>
        <end position="441"/>
    </location>
</feature>
<reference evidence="8" key="1">
    <citation type="journal article" date="2021" name="Sci. Rep.">
        <title>Diploid genomic architecture of Nitzschia inconspicua, an elite biomass production diatom.</title>
        <authorList>
            <person name="Oliver A."/>
            <person name="Podell S."/>
            <person name="Pinowska A."/>
            <person name="Traller J.C."/>
            <person name="Smith S.R."/>
            <person name="McClure R."/>
            <person name="Beliaev A."/>
            <person name="Bohutskyi P."/>
            <person name="Hill E.A."/>
            <person name="Rabines A."/>
            <person name="Zheng H."/>
            <person name="Allen L.Z."/>
            <person name="Kuo A."/>
            <person name="Grigoriev I.V."/>
            <person name="Allen A.E."/>
            <person name="Hazlebeck D."/>
            <person name="Allen E.E."/>
        </authorList>
    </citation>
    <scope>NUCLEOTIDE SEQUENCE</scope>
    <source>
        <strain evidence="8">Hildebrandi</strain>
    </source>
</reference>
<dbReference type="InterPro" id="IPR011020">
    <property type="entry name" value="HTTM-like"/>
</dbReference>
<evidence type="ECO:0000313" key="8">
    <source>
        <dbReference type="EMBL" id="KAG7351330.1"/>
    </source>
</evidence>
<proteinExistence type="predicted"/>
<dbReference type="InterPro" id="IPR052964">
    <property type="entry name" value="Sporulation_signal_mat"/>
</dbReference>
<feature type="transmembrane region" description="Helical" evidence="6">
    <location>
        <begin position="347"/>
        <end position="365"/>
    </location>
</feature>
<gene>
    <name evidence="8" type="ORF">IV203_010690</name>
</gene>
<evidence type="ECO:0000256" key="1">
    <source>
        <dbReference type="ARBA" id="ARBA00004127"/>
    </source>
</evidence>
<dbReference type="PANTHER" id="PTHR39535:SF2">
    <property type="entry name" value="HTTM DOMAIN-CONTAINING PROTEIN"/>
    <property type="match status" value="1"/>
</dbReference>
<evidence type="ECO:0000256" key="2">
    <source>
        <dbReference type="ARBA" id="ARBA00022692"/>
    </source>
</evidence>
<dbReference type="PANTHER" id="PTHR39535">
    <property type="entry name" value="SPORULATION-DELAYING PROTEIN SDPB"/>
    <property type="match status" value="1"/>
</dbReference>
<reference evidence="8" key="2">
    <citation type="submission" date="2021-04" db="EMBL/GenBank/DDBJ databases">
        <authorList>
            <person name="Podell S."/>
        </authorList>
    </citation>
    <scope>NUCLEOTIDE SEQUENCE</scope>
    <source>
        <strain evidence="8">Hildebrandi</strain>
    </source>
</reference>
<keyword evidence="3 6" id="KW-1133">Transmembrane helix</keyword>
<evidence type="ECO:0000256" key="3">
    <source>
        <dbReference type="ARBA" id="ARBA00022989"/>
    </source>
</evidence>
<dbReference type="OrthoDB" id="53862at2759"/>
<comment type="subcellular location">
    <subcellularLocation>
        <location evidence="1">Endomembrane system</location>
        <topology evidence="1">Multi-pass membrane protein</topology>
    </subcellularLocation>
</comment>
<evidence type="ECO:0000256" key="4">
    <source>
        <dbReference type="ARBA" id="ARBA00023136"/>
    </source>
</evidence>
<evidence type="ECO:0000313" key="9">
    <source>
        <dbReference type="Proteomes" id="UP000693970"/>
    </source>
</evidence>
<evidence type="ECO:0000256" key="5">
    <source>
        <dbReference type="SAM" id="MobiDB-lite"/>
    </source>
</evidence>
<dbReference type="Proteomes" id="UP000693970">
    <property type="component" value="Unassembled WGS sequence"/>
</dbReference>
<feature type="domain" description="HTTM-like" evidence="7">
    <location>
        <begin position="74"/>
        <end position="409"/>
    </location>
</feature>
<feature type="compositionally biased region" description="Basic and acidic residues" evidence="5">
    <location>
        <begin position="713"/>
        <end position="726"/>
    </location>
</feature>
<feature type="transmembrane region" description="Helical" evidence="6">
    <location>
        <begin position="87"/>
        <end position="108"/>
    </location>
</feature>
<evidence type="ECO:0000256" key="6">
    <source>
        <dbReference type="SAM" id="Phobius"/>
    </source>
</evidence>
<feature type="transmembrane region" description="Helical" evidence="6">
    <location>
        <begin position="140"/>
        <end position="170"/>
    </location>
</feature>
<feature type="region of interest" description="Disordered" evidence="5">
    <location>
        <begin position="1"/>
        <end position="24"/>
    </location>
</feature>
<feature type="transmembrane region" description="Helical" evidence="6">
    <location>
        <begin position="191"/>
        <end position="209"/>
    </location>
</feature>
<sequence length="737" mass="85253">MFRRSANSQQSPPSPVKDEEDLVEDHHKHTGVSAPLSASNLTQRQRQELFRQGLVQIVLKYSLLPIFDFFHARTGPKGCRVSGWMRFTYAIIFVYSRTLFALETGFMMDPLYGVIPYRITQEDMQDYEWTIFEWAPESRLLVYFVVYSNVLAGWGLLLGILPRLAAFWMFVMSHMLNNHNGILWDSEDNMFRLWIFFFMFMPLDHITVWDGFGGWWPSIGNFTATLRQHFALVVSKSGVLQKLPVSIRQYCHQRLQLTELVDIERGTANASNPTRQEQSTSWPMWPFRLFQIYMCYIYLAAGLCKLNTKPWQDGTALWWLWYDGSFGRFFPSFVSEYFFNRMAIVKLQTWIALVIECGCMVTIWIPSLRWYTFLAVVALHIGIELALVMHAFEYLSVLGWVSFFVYPNDTLKNSTSTKSLSPVKDDETTVQSAGVTDGGSKVSSKTYRNGLMARILSPRNRKVLVESILVGVLLYFFTIDSVPRGEIVKVLPTRAGKTFKSFFFPNKETRQTSLIMGEYAGIHAGQWTVYRGIPPHSDYALTAVIQYSDGRPPTVWEEEDMYSHNDLWSMYQRERYYWSSTFYYYLSKEYVDDNQAIPFVATFAMHLAWKYGDGHIQLQPQRDGGPPHMIIDANNPIKSISIMAHSATGKKYPKDVGLWESVPREWSYESNCNYVLTMSDLKNDFDVSELYEYNADGSFDKESGCDEMDDEDEKLHLEHGSFEGRKSTSPLHPYVES</sequence>
<keyword evidence="9" id="KW-1185">Reference proteome</keyword>
<organism evidence="8 9">
    <name type="scientific">Nitzschia inconspicua</name>
    <dbReference type="NCBI Taxonomy" id="303405"/>
    <lineage>
        <taxon>Eukaryota</taxon>
        <taxon>Sar</taxon>
        <taxon>Stramenopiles</taxon>
        <taxon>Ochrophyta</taxon>
        <taxon>Bacillariophyta</taxon>
        <taxon>Bacillariophyceae</taxon>
        <taxon>Bacillariophycidae</taxon>
        <taxon>Bacillariales</taxon>
        <taxon>Bacillariaceae</taxon>
        <taxon>Nitzschia</taxon>
    </lineage>
</organism>